<dbReference type="PROSITE" id="PS50931">
    <property type="entry name" value="HTH_LYSR"/>
    <property type="match status" value="1"/>
</dbReference>
<dbReference type="Gene3D" id="1.10.10.10">
    <property type="entry name" value="Winged helix-like DNA-binding domain superfamily/Winged helix DNA-binding domain"/>
    <property type="match status" value="1"/>
</dbReference>
<protein>
    <submittedName>
        <fullName evidence="6">LysR family transcriptional regulator</fullName>
    </submittedName>
</protein>
<keyword evidence="2" id="KW-0805">Transcription regulation</keyword>
<keyword evidence="3" id="KW-0238">DNA-binding</keyword>
<dbReference type="EMBL" id="JACXXJ020000005">
    <property type="protein sequence ID" value="MBF2717261.1"/>
    <property type="molecule type" value="Genomic_DNA"/>
</dbReference>
<accession>A0AAE2RFB3</accession>
<dbReference type="GO" id="GO:0006351">
    <property type="term" value="P:DNA-templated transcription"/>
    <property type="evidence" value="ECO:0007669"/>
    <property type="project" value="TreeGrafter"/>
</dbReference>
<evidence type="ECO:0000256" key="4">
    <source>
        <dbReference type="ARBA" id="ARBA00023163"/>
    </source>
</evidence>
<proteinExistence type="inferred from homology"/>
<dbReference type="InterPro" id="IPR036388">
    <property type="entry name" value="WH-like_DNA-bd_sf"/>
</dbReference>
<evidence type="ECO:0000256" key="1">
    <source>
        <dbReference type="ARBA" id="ARBA00009437"/>
    </source>
</evidence>
<dbReference type="Gene3D" id="3.40.190.290">
    <property type="match status" value="1"/>
</dbReference>
<gene>
    <name evidence="6" type="ORF">IEI95_023925</name>
</gene>
<dbReference type="Pfam" id="PF03466">
    <property type="entry name" value="LysR_substrate"/>
    <property type="match status" value="1"/>
</dbReference>
<name>A0AAE2RFB3_AGRVI</name>
<dbReference type="SUPFAM" id="SSF46785">
    <property type="entry name" value="Winged helix' DNA-binding domain"/>
    <property type="match status" value="1"/>
</dbReference>
<reference evidence="6" key="1">
    <citation type="submission" date="2020-11" db="EMBL/GenBank/DDBJ databases">
        <title>Agrobacterium vitis strain K377 genome.</title>
        <authorList>
            <person name="Xi H."/>
        </authorList>
    </citation>
    <scope>NUCLEOTIDE SEQUENCE</scope>
    <source>
        <strain evidence="6">K377</strain>
    </source>
</reference>
<evidence type="ECO:0000256" key="2">
    <source>
        <dbReference type="ARBA" id="ARBA00023015"/>
    </source>
</evidence>
<evidence type="ECO:0000313" key="7">
    <source>
        <dbReference type="Proteomes" id="UP000655037"/>
    </source>
</evidence>
<evidence type="ECO:0000259" key="5">
    <source>
        <dbReference type="PROSITE" id="PS50931"/>
    </source>
</evidence>
<keyword evidence="4" id="KW-0804">Transcription</keyword>
<feature type="domain" description="HTH lysR-type" evidence="5">
    <location>
        <begin position="2"/>
        <end position="59"/>
    </location>
</feature>
<dbReference type="InterPro" id="IPR000847">
    <property type="entry name" value="LysR_HTH_N"/>
</dbReference>
<sequence>MLDWQDLRYFLAVAQHGSLTAAARVLGVDHATAGRRIAHLEATTGLKLIDRLPRATRLTVHGQSLAEAAKAMERGAEGVHRHLRGKSTGLSGSVVVSALPVISAFVIAPSLSQLRLNHPDLQVVLLASSSVASLEKGEADLSLGFVRPRAEGRIVREMGLLPLALYAASSLADMAIENQSFIGFEQSFGHIEQQRWLEDVAGSRPFALRTNDVVTQHQAARAGLGLALLPCLLGDADEGLVRVAVGRATPSRQLWLSVHADIRKSPAVRAVMDHLIETFK</sequence>
<dbReference type="CDD" id="cd05466">
    <property type="entry name" value="PBP2_LTTR_substrate"/>
    <property type="match status" value="1"/>
</dbReference>
<dbReference type="PANTHER" id="PTHR30537">
    <property type="entry name" value="HTH-TYPE TRANSCRIPTIONAL REGULATOR"/>
    <property type="match status" value="1"/>
</dbReference>
<dbReference type="SUPFAM" id="SSF53850">
    <property type="entry name" value="Periplasmic binding protein-like II"/>
    <property type="match status" value="1"/>
</dbReference>
<dbReference type="AlphaFoldDB" id="A0AAE2RFB3"/>
<dbReference type="InterPro" id="IPR005119">
    <property type="entry name" value="LysR_subst-bd"/>
</dbReference>
<comment type="similarity">
    <text evidence="1">Belongs to the LysR transcriptional regulatory family.</text>
</comment>
<organism evidence="6 7">
    <name type="scientific">Agrobacterium vitis</name>
    <name type="common">Rhizobium vitis</name>
    <dbReference type="NCBI Taxonomy" id="373"/>
    <lineage>
        <taxon>Bacteria</taxon>
        <taxon>Pseudomonadati</taxon>
        <taxon>Pseudomonadota</taxon>
        <taxon>Alphaproteobacteria</taxon>
        <taxon>Hyphomicrobiales</taxon>
        <taxon>Rhizobiaceae</taxon>
        <taxon>Rhizobium/Agrobacterium group</taxon>
        <taxon>Agrobacterium</taxon>
    </lineage>
</organism>
<evidence type="ECO:0000256" key="3">
    <source>
        <dbReference type="ARBA" id="ARBA00023125"/>
    </source>
</evidence>
<evidence type="ECO:0000313" key="6">
    <source>
        <dbReference type="EMBL" id="MBF2717261.1"/>
    </source>
</evidence>
<dbReference type="InterPro" id="IPR036390">
    <property type="entry name" value="WH_DNA-bd_sf"/>
</dbReference>
<dbReference type="Pfam" id="PF00126">
    <property type="entry name" value="HTH_1"/>
    <property type="match status" value="1"/>
</dbReference>
<dbReference type="PANTHER" id="PTHR30537:SF3">
    <property type="entry name" value="TRANSCRIPTIONAL REGULATORY PROTEIN"/>
    <property type="match status" value="1"/>
</dbReference>
<dbReference type="GO" id="GO:0003700">
    <property type="term" value="F:DNA-binding transcription factor activity"/>
    <property type="evidence" value="ECO:0007669"/>
    <property type="project" value="InterPro"/>
</dbReference>
<dbReference type="GO" id="GO:0043565">
    <property type="term" value="F:sequence-specific DNA binding"/>
    <property type="evidence" value="ECO:0007669"/>
    <property type="project" value="TreeGrafter"/>
</dbReference>
<dbReference type="Proteomes" id="UP000655037">
    <property type="component" value="Unassembled WGS sequence"/>
</dbReference>
<dbReference type="InterPro" id="IPR058163">
    <property type="entry name" value="LysR-type_TF_proteobact-type"/>
</dbReference>
<comment type="caution">
    <text evidence="6">The sequence shown here is derived from an EMBL/GenBank/DDBJ whole genome shotgun (WGS) entry which is preliminary data.</text>
</comment>